<keyword evidence="8" id="KW-1185">Reference proteome</keyword>
<evidence type="ECO:0000259" key="4">
    <source>
        <dbReference type="PROSITE" id="PS50089"/>
    </source>
</evidence>
<evidence type="ECO:0000313" key="6">
    <source>
        <dbReference type="EMBL" id="VUZ56153.1"/>
    </source>
</evidence>
<dbReference type="AlphaFoldDB" id="A0A0R3SKE9"/>
<keyword evidence="1 3" id="KW-0479">Metal-binding</keyword>
<feature type="domain" description="RING-type" evidence="4">
    <location>
        <begin position="84"/>
        <end position="124"/>
    </location>
</feature>
<dbReference type="SMART" id="SM00184">
    <property type="entry name" value="RING"/>
    <property type="match status" value="2"/>
</dbReference>
<protein>
    <submittedName>
        <fullName evidence="9">RING-type domain-containing protein</fullName>
    </submittedName>
</protein>
<feature type="domain" description="RING-type" evidence="4">
    <location>
        <begin position="6"/>
        <end position="53"/>
    </location>
</feature>
<evidence type="ECO:0000256" key="2">
    <source>
        <dbReference type="ARBA" id="ARBA00022833"/>
    </source>
</evidence>
<dbReference type="EMBL" id="UYSG01002761">
    <property type="protein sequence ID" value="VDL57730.1"/>
    <property type="molecule type" value="Genomic_DNA"/>
</dbReference>
<dbReference type="EMBL" id="CABIJS010000699">
    <property type="protein sequence ID" value="VUZ56153.1"/>
    <property type="molecule type" value="Genomic_DNA"/>
</dbReference>
<organism evidence="9">
    <name type="scientific">Hymenolepis diminuta</name>
    <name type="common">Rat tapeworm</name>
    <dbReference type="NCBI Taxonomy" id="6216"/>
    <lineage>
        <taxon>Eukaryota</taxon>
        <taxon>Metazoa</taxon>
        <taxon>Spiralia</taxon>
        <taxon>Lophotrochozoa</taxon>
        <taxon>Platyhelminthes</taxon>
        <taxon>Cestoda</taxon>
        <taxon>Eucestoda</taxon>
        <taxon>Cyclophyllidea</taxon>
        <taxon>Hymenolepididae</taxon>
        <taxon>Hymenolepis</taxon>
    </lineage>
</organism>
<evidence type="ECO:0000313" key="7">
    <source>
        <dbReference type="Proteomes" id="UP000274504"/>
    </source>
</evidence>
<sequence>MSEQACFICKKTLRGRYAALPTCNHRFHLSCLMKWSSEKTKNQNQRQTCHCPITSCGRNFESIRILETDGNNVKHLTYIRNLICLKCKSVFKPPILMIGCCGRCYCLNCIAPQLQHRFKCPLDRNFLSSIRALTWVQESIITLEIVYRPGMVIVEQIGRALSSNFVCRICTLIENIDDIFYCFCCSSCYHYKCDQKENLKERELIRICSACIRGSRKAKEINGNIL</sequence>
<dbReference type="GO" id="GO:0008270">
    <property type="term" value="F:zinc ion binding"/>
    <property type="evidence" value="ECO:0007669"/>
    <property type="project" value="UniProtKB-KW"/>
</dbReference>
<gene>
    <name evidence="5" type="ORF">HDID_LOCUS5412</name>
    <name evidence="6" type="ORF">WMSIL1_LOCUS13865</name>
</gene>
<evidence type="ECO:0000256" key="3">
    <source>
        <dbReference type="PROSITE-ProRule" id="PRU00175"/>
    </source>
</evidence>
<proteinExistence type="predicted"/>
<reference evidence="5 7" key="2">
    <citation type="submission" date="2018-11" db="EMBL/GenBank/DDBJ databases">
        <authorList>
            <consortium name="Pathogen Informatics"/>
        </authorList>
    </citation>
    <scope>NUCLEOTIDE SEQUENCE [LARGE SCALE GENOMIC DNA]</scope>
</reference>
<evidence type="ECO:0000313" key="8">
    <source>
        <dbReference type="Proteomes" id="UP000321570"/>
    </source>
</evidence>
<accession>A0A0R3SKE9</accession>
<dbReference type="Proteomes" id="UP000321570">
    <property type="component" value="Unassembled WGS sequence"/>
</dbReference>
<reference evidence="9" key="1">
    <citation type="submission" date="2017-02" db="UniProtKB">
        <authorList>
            <consortium name="WormBaseParasite"/>
        </authorList>
    </citation>
    <scope>IDENTIFICATION</scope>
</reference>
<name>A0A0R3SKE9_HYMDI</name>
<evidence type="ECO:0000313" key="9">
    <source>
        <dbReference type="WBParaSite" id="HDID_0000541401-mRNA-1"/>
    </source>
</evidence>
<dbReference type="Proteomes" id="UP000274504">
    <property type="component" value="Unassembled WGS sequence"/>
</dbReference>
<dbReference type="InterPro" id="IPR001841">
    <property type="entry name" value="Znf_RING"/>
</dbReference>
<keyword evidence="2" id="KW-0862">Zinc</keyword>
<dbReference type="SUPFAM" id="SSF57903">
    <property type="entry name" value="FYVE/PHD zinc finger"/>
    <property type="match status" value="1"/>
</dbReference>
<evidence type="ECO:0000256" key="1">
    <source>
        <dbReference type="ARBA" id="ARBA00022771"/>
    </source>
</evidence>
<dbReference type="InterPro" id="IPR011011">
    <property type="entry name" value="Znf_FYVE_PHD"/>
</dbReference>
<dbReference type="Gene3D" id="3.30.40.10">
    <property type="entry name" value="Zinc/RING finger domain, C3HC4 (zinc finger)"/>
    <property type="match status" value="2"/>
</dbReference>
<dbReference type="InterPro" id="IPR013083">
    <property type="entry name" value="Znf_RING/FYVE/PHD"/>
</dbReference>
<keyword evidence="1 3" id="KW-0863">Zinc-finger</keyword>
<reference evidence="6 8" key="3">
    <citation type="submission" date="2019-07" db="EMBL/GenBank/DDBJ databases">
        <authorList>
            <person name="Jastrzebski P J."/>
            <person name="Paukszto L."/>
            <person name="Jastrzebski P J."/>
        </authorList>
    </citation>
    <scope>NUCLEOTIDE SEQUENCE [LARGE SCALE GENOMIC DNA]</scope>
    <source>
        <strain evidence="6 8">WMS-il1</strain>
    </source>
</reference>
<evidence type="ECO:0000313" key="5">
    <source>
        <dbReference type="EMBL" id="VDL57730.1"/>
    </source>
</evidence>
<dbReference type="WBParaSite" id="HDID_0000541401-mRNA-1">
    <property type="protein sequence ID" value="HDID_0000541401-mRNA-1"/>
    <property type="gene ID" value="HDID_0000541401"/>
</dbReference>
<dbReference type="PROSITE" id="PS50089">
    <property type="entry name" value="ZF_RING_2"/>
    <property type="match status" value="2"/>
</dbReference>
<dbReference type="SUPFAM" id="SSF57850">
    <property type="entry name" value="RING/U-box"/>
    <property type="match status" value="2"/>
</dbReference>
<dbReference type="OrthoDB" id="1630758at2759"/>